<dbReference type="InParanoid" id="A0A1V9XS54"/>
<dbReference type="AlphaFoldDB" id="A0A1V9XS54"/>
<keyword evidence="2" id="KW-1185">Reference proteome</keyword>
<dbReference type="PANTHER" id="PTHR31094">
    <property type="entry name" value="RIKEN CDNA 2310061I04 GENE"/>
    <property type="match status" value="1"/>
</dbReference>
<dbReference type="OrthoDB" id="44820at2759"/>
<accession>A0A1V9XS54</accession>
<organism evidence="1 2">
    <name type="scientific">Tropilaelaps mercedesae</name>
    <dbReference type="NCBI Taxonomy" id="418985"/>
    <lineage>
        <taxon>Eukaryota</taxon>
        <taxon>Metazoa</taxon>
        <taxon>Ecdysozoa</taxon>
        <taxon>Arthropoda</taxon>
        <taxon>Chelicerata</taxon>
        <taxon>Arachnida</taxon>
        <taxon>Acari</taxon>
        <taxon>Parasitiformes</taxon>
        <taxon>Mesostigmata</taxon>
        <taxon>Gamasina</taxon>
        <taxon>Dermanyssoidea</taxon>
        <taxon>Laelapidae</taxon>
        <taxon>Tropilaelaps</taxon>
    </lineage>
</organism>
<proteinExistence type="predicted"/>
<dbReference type="EMBL" id="MNPL01004959">
    <property type="protein sequence ID" value="OQR76315.1"/>
    <property type="molecule type" value="Genomic_DNA"/>
</dbReference>
<dbReference type="Pfam" id="PF10184">
    <property type="entry name" value="DUF2358"/>
    <property type="match status" value="1"/>
</dbReference>
<dbReference type="FunCoup" id="A0A1V9XS54">
    <property type="interactions" value="29"/>
</dbReference>
<protein>
    <submittedName>
        <fullName evidence="1">Uncharacterized protein</fullName>
    </submittedName>
</protein>
<dbReference type="InterPro" id="IPR018790">
    <property type="entry name" value="DUF2358"/>
</dbReference>
<dbReference type="PANTHER" id="PTHR31094:SF2">
    <property type="entry name" value="RIKEN CDNA 2310061I04 GENE"/>
    <property type="match status" value="1"/>
</dbReference>
<evidence type="ECO:0000313" key="2">
    <source>
        <dbReference type="Proteomes" id="UP000192247"/>
    </source>
</evidence>
<gene>
    <name evidence="1" type="ORF">BIW11_07851</name>
</gene>
<dbReference type="STRING" id="418985.A0A1V9XS54"/>
<reference evidence="1 2" key="1">
    <citation type="journal article" date="2017" name="Gigascience">
        <title>Draft genome of the honey bee ectoparasitic mite, Tropilaelaps mercedesae, is shaped by the parasitic life history.</title>
        <authorList>
            <person name="Dong X."/>
            <person name="Armstrong S.D."/>
            <person name="Xia D."/>
            <person name="Makepeace B.L."/>
            <person name="Darby A.C."/>
            <person name="Kadowaki T."/>
        </authorList>
    </citation>
    <scope>NUCLEOTIDE SEQUENCE [LARGE SCALE GENOMIC DNA]</scope>
    <source>
        <strain evidence="1">Wuxi-XJTLU</strain>
    </source>
</reference>
<name>A0A1V9XS54_9ACAR</name>
<comment type="caution">
    <text evidence="1">The sequence shown here is derived from an EMBL/GenBank/DDBJ whole genome shotgun (WGS) entry which is preliminary data.</text>
</comment>
<sequence length="237" mass="26783">MVHRLLTCNSATAALLKAGFSRKLPSLSWGPVRLCHGTGTKISQENRKVTDIGGKATEEQLAQMERDLAETIPVLFHAPHNYKLYTQGVIFEDNIRNIRTNGLPSYAMQISMIRFWGHIRYAHIKMNVLKVYSDPVDSSVKVRWRVDGISGLRMIFSLWKYSIFRWREALGDKGYHVDGFSIFFVNSEGKIWKHVADKMMPDEDRAVLPTERKTLAGKMAAALAVGWSGAQSVSEIL</sequence>
<dbReference type="Proteomes" id="UP000192247">
    <property type="component" value="Unassembled WGS sequence"/>
</dbReference>
<evidence type="ECO:0000313" key="1">
    <source>
        <dbReference type="EMBL" id="OQR76315.1"/>
    </source>
</evidence>